<feature type="domain" description="AprE-like beta-barrel" evidence="12">
    <location>
        <begin position="334"/>
        <end position="422"/>
    </location>
</feature>
<evidence type="ECO:0000256" key="3">
    <source>
        <dbReference type="ARBA" id="ARBA00022448"/>
    </source>
</evidence>
<evidence type="ECO:0000256" key="10">
    <source>
        <dbReference type="SAM" id="Coils"/>
    </source>
</evidence>
<feature type="domain" description="AprE-like long alpha-helical hairpin" evidence="11">
    <location>
        <begin position="107"/>
        <end position="292"/>
    </location>
</feature>
<name>A0A3G9GAD1_9CAUL</name>
<accession>A0A3G9GAD1</accession>
<feature type="transmembrane region" description="Helical" evidence="9">
    <location>
        <begin position="32"/>
        <end position="50"/>
    </location>
</feature>
<gene>
    <name evidence="13" type="ORF">EM6_1986</name>
</gene>
<evidence type="ECO:0000256" key="9">
    <source>
        <dbReference type="RuleBase" id="RU365093"/>
    </source>
</evidence>
<proteinExistence type="inferred from homology"/>
<sequence>MSDMPSPSIHQGDKPLPPHASGYFSLKRQVRLGYALVTILFLTVFVWGSVAQISGAVLAPGRISVESSTKRIQHRDGGIVSEILVREGQKVKAGQVLLRLDATQAGASDNAVRSQLWQLMARKARLEAERDNRSDLSPPASVPDNTEFAAILTTERRLMRERLASKVQKGAQLREQIAQNENQIVGLRAQIASQTEQIRLVQQQLVGVRELHSKGYAPLSRLNELLIMVERLSGDRGQAEASIARVNNQNSELRLQLMQLDSTHLAEVMTDLKETDAKLAELRERRVSTQDVLSRVDIRAPVDGEVQQIAIHTIGGVVRPAEPLMVIVPEADDLIVEARVPPQSIDQVQVGGRAFIRFTAFNSHTTPEARGAVDTVSGDVEIDEKTGAGFYRARLRLKATDLPAEVHERLIAGMPVEVMIETSRRSVLSYILKPLSDQFNRAFREE</sequence>
<evidence type="ECO:0000256" key="7">
    <source>
        <dbReference type="ARBA" id="ARBA00022989"/>
    </source>
</evidence>
<organism evidence="13 14">
    <name type="scientific">Asticcacaulis excentricus</name>
    <dbReference type="NCBI Taxonomy" id="78587"/>
    <lineage>
        <taxon>Bacteria</taxon>
        <taxon>Pseudomonadati</taxon>
        <taxon>Pseudomonadota</taxon>
        <taxon>Alphaproteobacteria</taxon>
        <taxon>Caulobacterales</taxon>
        <taxon>Caulobacteraceae</taxon>
        <taxon>Asticcacaulis</taxon>
    </lineage>
</organism>
<evidence type="ECO:0000256" key="5">
    <source>
        <dbReference type="ARBA" id="ARBA00022519"/>
    </source>
</evidence>
<keyword evidence="4 9" id="KW-1003">Cell membrane</keyword>
<reference evidence="14" key="1">
    <citation type="journal article" date="2017" name="Biotechnol. Biofuels">
        <title>Evaluation of environmental bacterial communities as a factor affecting the growth of duckweed Lemna minor.</title>
        <authorList>
            <person name="Ishizawa H."/>
            <person name="Kuroda M."/>
            <person name="Morikawa M."/>
            <person name="Ike M."/>
        </authorList>
    </citation>
    <scope>NUCLEOTIDE SEQUENCE [LARGE SCALE GENOMIC DNA]</scope>
    <source>
        <strain evidence="14">M6</strain>
    </source>
</reference>
<dbReference type="Gene3D" id="2.40.30.170">
    <property type="match status" value="1"/>
</dbReference>
<comment type="similarity">
    <text evidence="2 9">Belongs to the membrane fusion protein (MFP) (TC 8.A.1) family.</text>
</comment>
<dbReference type="InterPro" id="IPR050739">
    <property type="entry name" value="MFP"/>
</dbReference>
<dbReference type="GO" id="GO:0015031">
    <property type="term" value="P:protein transport"/>
    <property type="evidence" value="ECO:0007669"/>
    <property type="project" value="InterPro"/>
</dbReference>
<keyword evidence="7 9" id="KW-1133">Transmembrane helix</keyword>
<evidence type="ECO:0000313" key="14">
    <source>
        <dbReference type="Proteomes" id="UP000278756"/>
    </source>
</evidence>
<keyword evidence="5 9" id="KW-0997">Cell inner membrane</keyword>
<evidence type="ECO:0000256" key="2">
    <source>
        <dbReference type="ARBA" id="ARBA00009477"/>
    </source>
</evidence>
<evidence type="ECO:0000313" key="13">
    <source>
        <dbReference type="EMBL" id="BBF81388.1"/>
    </source>
</evidence>
<dbReference type="Gene3D" id="2.40.50.100">
    <property type="match status" value="1"/>
</dbReference>
<dbReference type="AlphaFoldDB" id="A0A3G9GAD1"/>
<feature type="coiled-coil region" evidence="10">
    <location>
        <begin position="236"/>
        <end position="292"/>
    </location>
</feature>
<evidence type="ECO:0000256" key="6">
    <source>
        <dbReference type="ARBA" id="ARBA00022692"/>
    </source>
</evidence>
<dbReference type="PANTHER" id="PTHR30386">
    <property type="entry name" value="MEMBRANE FUSION SUBUNIT OF EMRAB-TOLC MULTIDRUG EFFLUX PUMP"/>
    <property type="match status" value="1"/>
</dbReference>
<reference evidence="14" key="2">
    <citation type="journal article" date="2017" name="Plant Physiol. Biochem.">
        <title>Differential oxidative and antioxidative response of duckweed Lemna minor toward plant growth promoting/inhibiting bacteria.</title>
        <authorList>
            <person name="Ishizawa H."/>
            <person name="Kuroda M."/>
            <person name="Morikawa M."/>
            <person name="Ike M."/>
        </authorList>
    </citation>
    <scope>NUCLEOTIDE SEQUENCE [LARGE SCALE GENOMIC DNA]</scope>
    <source>
        <strain evidence="14">M6</strain>
    </source>
</reference>
<dbReference type="PANTHER" id="PTHR30386:SF17">
    <property type="entry name" value="ALKALINE PROTEASE SECRETION PROTEIN APRE"/>
    <property type="match status" value="1"/>
</dbReference>
<dbReference type="Pfam" id="PF26002">
    <property type="entry name" value="Beta-barrel_AprE"/>
    <property type="match status" value="1"/>
</dbReference>
<dbReference type="GO" id="GO:0005886">
    <property type="term" value="C:plasma membrane"/>
    <property type="evidence" value="ECO:0007669"/>
    <property type="project" value="UniProtKB-SubCell"/>
</dbReference>
<protein>
    <recommendedName>
        <fullName evidence="9">Membrane fusion protein (MFP) family protein</fullName>
    </recommendedName>
</protein>
<evidence type="ECO:0000256" key="1">
    <source>
        <dbReference type="ARBA" id="ARBA00004377"/>
    </source>
</evidence>
<dbReference type="PRINTS" id="PR01490">
    <property type="entry name" value="RTXTOXIND"/>
</dbReference>
<evidence type="ECO:0000259" key="12">
    <source>
        <dbReference type="Pfam" id="PF26002"/>
    </source>
</evidence>
<dbReference type="NCBIfam" id="TIGR01843">
    <property type="entry name" value="type_I_hlyD"/>
    <property type="match status" value="1"/>
</dbReference>
<evidence type="ECO:0000259" key="11">
    <source>
        <dbReference type="Pfam" id="PF25994"/>
    </source>
</evidence>
<dbReference type="SUPFAM" id="SSF111369">
    <property type="entry name" value="HlyD-like secretion proteins"/>
    <property type="match status" value="1"/>
</dbReference>
<dbReference type="Pfam" id="PF25994">
    <property type="entry name" value="HH_AprE"/>
    <property type="match status" value="1"/>
</dbReference>
<dbReference type="Proteomes" id="UP000278756">
    <property type="component" value="Chromosome 1"/>
</dbReference>
<comment type="subcellular location">
    <subcellularLocation>
        <location evidence="1 9">Cell inner membrane</location>
        <topology evidence="1 9">Single-pass membrane protein</topology>
    </subcellularLocation>
</comment>
<dbReference type="InterPro" id="IPR058781">
    <property type="entry name" value="HH_AprE-like"/>
</dbReference>
<feature type="coiled-coil region" evidence="10">
    <location>
        <begin position="170"/>
        <end position="204"/>
    </location>
</feature>
<dbReference type="EMBL" id="AP018827">
    <property type="protein sequence ID" value="BBF81388.1"/>
    <property type="molecule type" value="Genomic_DNA"/>
</dbReference>
<dbReference type="InterPro" id="IPR010129">
    <property type="entry name" value="T1SS_HlyD"/>
</dbReference>
<keyword evidence="10" id="KW-0175">Coiled coil</keyword>
<keyword evidence="8 9" id="KW-0472">Membrane</keyword>
<keyword evidence="6 9" id="KW-0812">Transmembrane</keyword>
<dbReference type="InterPro" id="IPR058982">
    <property type="entry name" value="Beta-barrel_AprE"/>
</dbReference>
<evidence type="ECO:0000256" key="4">
    <source>
        <dbReference type="ARBA" id="ARBA00022475"/>
    </source>
</evidence>
<keyword evidence="3 9" id="KW-0813">Transport</keyword>
<evidence type="ECO:0000256" key="8">
    <source>
        <dbReference type="ARBA" id="ARBA00023136"/>
    </source>
</evidence>